<dbReference type="GO" id="GO:0008236">
    <property type="term" value="F:serine-type peptidase activity"/>
    <property type="evidence" value="ECO:0007669"/>
    <property type="project" value="InterPro"/>
</dbReference>
<comment type="caution">
    <text evidence="2">The sequence shown here is derived from an EMBL/GenBank/DDBJ whole genome shotgun (WGS) entry which is preliminary data.</text>
</comment>
<feature type="domain" description="Tail specific protease" evidence="1">
    <location>
        <begin position="225"/>
        <end position="415"/>
    </location>
</feature>
<evidence type="ECO:0000313" key="2">
    <source>
        <dbReference type="EMBL" id="GLQ76253.1"/>
    </source>
</evidence>
<protein>
    <recommendedName>
        <fullName evidence="1">Tail specific protease domain-containing protein</fullName>
    </recommendedName>
</protein>
<dbReference type="Gene3D" id="3.30.750.44">
    <property type="match status" value="1"/>
</dbReference>
<dbReference type="AlphaFoldDB" id="A0AAV5P1C6"/>
<dbReference type="PANTHER" id="PTHR11261">
    <property type="entry name" value="INTERPHOTORECEPTOR RETINOID-BINDING PROTEIN"/>
    <property type="match status" value="1"/>
</dbReference>
<gene>
    <name evidence="2" type="ORF">GCM10007932_56160</name>
</gene>
<evidence type="ECO:0000313" key="3">
    <source>
        <dbReference type="Proteomes" id="UP001156690"/>
    </source>
</evidence>
<evidence type="ECO:0000259" key="1">
    <source>
        <dbReference type="SMART" id="SM00245"/>
    </source>
</evidence>
<organism evidence="2 3">
    <name type="scientific">Vibrio penaeicida</name>
    <dbReference type="NCBI Taxonomy" id="104609"/>
    <lineage>
        <taxon>Bacteria</taxon>
        <taxon>Pseudomonadati</taxon>
        <taxon>Pseudomonadota</taxon>
        <taxon>Gammaproteobacteria</taxon>
        <taxon>Vibrionales</taxon>
        <taxon>Vibrionaceae</taxon>
        <taxon>Vibrio</taxon>
    </lineage>
</organism>
<reference evidence="3" key="1">
    <citation type="journal article" date="2019" name="Int. J. Syst. Evol. Microbiol.">
        <title>The Global Catalogue of Microorganisms (GCM) 10K type strain sequencing project: providing services to taxonomists for standard genome sequencing and annotation.</title>
        <authorList>
            <consortium name="The Broad Institute Genomics Platform"/>
            <consortium name="The Broad Institute Genome Sequencing Center for Infectious Disease"/>
            <person name="Wu L."/>
            <person name="Ma J."/>
        </authorList>
    </citation>
    <scope>NUCLEOTIDE SEQUENCE [LARGE SCALE GENOMIC DNA]</scope>
    <source>
        <strain evidence="3">NBRC 15640</strain>
    </source>
</reference>
<dbReference type="EMBL" id="BSNX01000075">
    <property type="protein sequence ID" value="GLQ76253.1"/>
    <property type="molecule type" value="Genomic_DNA"/>
</dbReference>
<dbReference type="InterPro" id="IPR005151">
    <property type="entry name" value="Tail-specific_protease"/>
</dbReference>
<dbReference type="SMART" id="SM00245">
    <property type="entry name" value="TSPc"/>
    <property type="match status" value="1"/>
</dbReference>
<dbReference type="Proteomes" id="UP001156690">
    <property type="component" value="Unassembled WGS sequence"/>
</dbReference>
<accession>A0AAV5P1C6</accession>
<dbReference type="InterPro" id="IPR029045">
    <property type="entry name" value="ClpP/crotonase-like_dom_sf"/>
</dbReference>
<dbReference type="PANTHER" id="PTHR11261:SF3">
    <property type="entry name" value="RETINOL-BINDING PROTEIN 3"/>
    <property type="match status" value="1"/>
</dbReference>
<dbReference type="SUPFAM" id="SSF52096">
    <property type="entry name" value="ClpP/crotonase"/>
    <property type="match status" value="1"/>
</dbReference>
<dbReference type="RefSeq" id="WP_126607344.1">
    <property type="nucleotide sequence ID" value="NZ_AP025145.1"/>
</dbReference>
<sequence length="443" mass="49769">MNITSSLIRKTIILIFFIFPSITYGKYEDISLEEKIYGLSLIWSNAKEHFVFLDTDVASKLDESYIEYISKVADMDGIHDYYKALSRFSALLNDGHTKVFPPLQHFRENIDWPDVYLNEIEGEILVTSVGQSYIGAIPLGSTVLEVEEIPVRDYLAMEVFPYSHGSSYRDRWNLSVSNAFMGLAGSTVNITYRRPSGELGKAELTRNSKSYDDTIDHVDIFKPKRKSVEFSMLSDDIAYVSINNLRSDDVFTSFMSVFEDITKAKGLIIDLRANGGGDTSVVNKIIPYLINQEVQSSSWKTRISNSYNEARKGRTSEHWFNGNGKTLTPHGKAINIPTHVLIGRNTGSAALDFLVYLNKLERFTKYGETTNSSTGQPMSFDLPGGGKGIICVKHDFFPSGEEFVGIGIKPDVTVELKKARILKGYDDVLQIALYDLKSKLEAR</sequence>
<dbReference type="GO" id="GO:0006508">
    <property type="term" value="P:proteolysis"/>
    <property type="evidence" value="ECO:0007669"/>
    <property type="project" value="InterPro"/>
</dbReference>
<proteinExistence type="predicted"/>
<keyword evidence="3" id="KW-1185">Reference proteome</keyword>
<dbReference type="Gene3D" id="3.90.226.10">
    <property type="entry name" value="2-enoyl-CoA Hydratase, Chain A, domain 1"/>
    <property type="match status" value="1"/>
</dbReference>
<dbReference type="Pfam" id="PF03572">
    <property type="entry name" value="Peptidase_S41"/>
    <property type="match status" value="1"/>
</dbReference>
<name>A0AAV5P1C6_9VIBR</name>